<dbReference type="Proteomes" id="UP001597365">
    <property type="component" value="Unassembled WGS sequence"/>
</dbReference>
<comment type="caution">
    <text evidence="1">The sequence shown here is derived from an EMBL/GenBank/DDBJ whole genome shotgun (WGS) entry which is preliminary data.</text>
</comment>
<gene>
    <name evidence="1" type="ORF">ACFSJS_06535</name>
</gene>
<proteinExistence type="predicted"/>
<evidence type="ECO:0000313" key="2">
    <source>
        <dbReference type="Proteomes" id="UP001597365"/>
    </source>
</evidence>
<dbReference type="NCBIfam" id="NF040893">
    <property type="entry name" value="SAVMC3_10250"/>
    <property type="match status" value="1"/>
</dbReference>
<accession>A0ABW4PF34</accession>
<dbReference type="RefSeq" id="WP_380897743.1">
    <property type="nucleotide sequence ID" value="NZ_JBHUFU010000003.1"/>
</dbReference>
<sequence length="253" mass="27086">MSATSGGSVRELVYLSDNKLKQFVPGRRRWGRTGRRLNRFRLDANTPVGGGGIEFDLGGEPAPAAAAVRDLDAVVGYIEEHALWYQDPDARAGRWVYFEAPLHFFRVGSRDPGIGTVLFLDSPVSDGYAPGPCRLLLHGNDRHLLAPLPSTGLTLKDVAGSAFTAPGVRRTAGVGQPPAADRIDAAPEPMLPPAPAPPPFVVSKVIERADFLPPAGAAWMRGYARVTTLLEARGATVTVATPLYVEYAHDLPD</sequence>
<keyword evidence="2" id="KW-1185">Reference proteome</keyword>
<name>A0ABW4PF34_9ACTN</name>
<evidence type="ECO:0000313" key="1">
    <source>
        <dbReference type="EMBL" id="MFD1829317.1"/>
    </source>
</evidence>
<organism evidence="1 2">
    <name type="scientific">Streptomyces desertarenae</name>
    <dbReference type="NCBI Taxonomy" id="2666184"/>
    <lineage>
        <taxon>Bacteria</taxon>
        <taxon>Bacillati</taxon>
        <taxon>Actinomycetota</taxon>
        <taxon>Actinomycetes</taxon>
        <taxon>Kitasatosporales</taxon>
        <taxon>Streptomycetaceae</taxon>
        <taxon>Streptomyces</taxon>
    </lineage>
</organism>
<protein>
    <submittedName>
        <fullName evidence="1">SAVMC3_10250 family protein</fullName>
    </submittedName>
</protein>
<reference evidence="2" key="1">
    <citation type="journal article" date="2019" name="Int. J. Syst. Evol. Microbiol.">
        <title>The Global Catalogue of Microorganisms (GCM) 10K type strain sequencing project: providing services to taxonomists for standard genome sequencing and annotation.</title>
        <authorList>
            <consortium name="The Broad Institute Genomics Platform"/>
            <consortium name="The Broad Institute Genome Sequencing Center for Infectious Disease"/>
            <person name="Wu L."/>
            <person name="Ma J."/>
        </authorList>
    </citation>
    <scope>NUCLEOTIDE SEQUENCE [LARGE SCALE GENOMIC DNA]</scope>
    <source>
        <strain evidence="2">CGMCC 4.7455</strain>
    </source>
</reference>
<dbReference type="InterPro" id="IPR054284">
    <property type="entry name" value="DUF7019"/>
</dbReference>
<dbReference type="EMBL" id="JBHUFU010000003">
    <property type="protein sequence ID" value="MFD1829317.1"/>
    <property type="molecule type" value="Genomic_DNA"/>
</dbReference>